<proteinExistence type="predicted"/>
<protein>
    <recommendedName>
        <fullName evidence="1">BTB domain-containing protein</fullName>
    </recommendedName>
</protein>
<name>A0A5C3QEH0_9AGAR</name>
<accession>A0A5C3QEH0</accession>
<dbReference type="InterPro" id="IPR000210">
    <property type="entry name" value="BTB/POZ_dom"/>
</dbReference>
<keyword evidence="3" id="KW-1185">Reference proteome</keyword>
<feature type="domain" description="BTB" evidence="1">
    <location>
        <begin position="44"/>
        <end position="109"/>
    </location>
</feature>
<dbReference type="AlphaFoldDB" id="A0A5C3QEH0"/>
<gene>
    <name evidence="2" type="ORF">BDV98DRAFT_584691</name>
</gene>
<dbReference type="EMBL" id="ML178837">
    <property type="protein sequence ID" value="TFK98830.1"/>
    <property type="molecule type" value="Genomic_DNA"/>
</dbReference>
<dbReference type="Proteomes" id="UP000305067">
    <property type="component" value="Unassembled WGS sequence"/>
</dbReference>
<dbReference type="OrthoDB" id="3027208at2759"/>
<dbReference type="PROSITE" id="PS50097">
    <property type="entry name" value="BTB"/>
    <property type="match status" value="1"/>
</dbReference>
<evidence type="ECO:0000313" key="2">
    <source>
        <dbReference type="EMBL" id="TFK98830.1"/>
    </source>
</evidence>
<dbReference type="Gene3D" id="3.30.710.10">
    <property type="entry name" value="Potassium Channel Kv1.1, Chain A"/>
    <property type="match status" value="1"/>
</dbReference>
<evidence type="ECO:0000259" key="1">
    <source>
        <dbReference type="PROSITE" id="PS50097"/>
    </source>
</evidence>
<sequence>MSTFDARVGFKTQRGPIPQVQSSNSTTTAAVPDELVRSSELWYDDGTVVMQAGRTLFRVYYGILQEQSQVFKHMFQNPQPTDAPLYDGVPLVQVEDSPSDLKLLLKILHQWKFRCDLTPLPFKDCVALALLCDKYCMDDMKSWALTTVKKMYRLSTFEDFVASSSHV</sequence>
<organism evidence="2 3">
    <name type="scientific">Pterulicium gracile</name>
    <dbReference type="NCBI Taxonomy" id="1884261"/>
    <lineage>
        <taxon>Eukaryota</taxon>
        <taxon>Fungi</taxon>
        <taxon>Dikarya</taxon>
        <taxon>Basidiomycota</taxon>
        <taxon>Agaricomycotina</taxon>
        <taxon>Agaricomycetes</taxon>
        <taxon>Agaricomycetidae</taxon>
        <taxon>Agaricales</taxon>
        <taxon>Pleurotineae</taxon>
        <taxon>Pterulaceae</taxon>
        <taxon>Pterulicium</taxon>
    </lineage>
</organism>
<reference evidence="2 3" key="1">
    <citation type="journal article" date="2019" name="Nat. Ecol. Evol.">
        <title>Megaphylogeny resolves global patterns of mushroom evolution.</title>
        <authorList>
            <person name="Varga T."/>
            <person name="Krizsan K."/>
            <person name="Foldi C."/>
            <person name="Dima B."/>
            <person name="Sanchez-Garcia M."/>
            <person name="Sanchez-Ramirez S."/>
            <person name="Szollosi G.J."/>
            <person name="Szarkandi J.G."/>
            <person name="Papp V."/>
            <person name="Albert L."/>
            <person name="Andreopoulos W."/>
            <person name="Angelini C."/>
            <person name="Antonin V."/>
            <person name="Barry K.W."/>
            <person name="Bougher N.L."/>
            <person name="Buchanan P."/>
            <person name="Buyck B."/>
            <person name="Bense V."/>
            <person name="Catcheside P."/>
            <person name="Chovatia M."/>
            <person name="Cooper J."/>
            <person name="Damon W."/>
            <person name="Desjardin D."/>
            <person name="Finy P."/>
            <person name="Geml J."/>
            <person name="Haridas S."/>
            <person name="Hughes K."/>
            <person name="Justo A."/>
            <person name="Karasinski D."/>
            <person name="Kautmanova I."/>
            <person name="Kiss B."/>
            <person name="Kocsube S."/>
            <person name="Kotiranta H."/>
            <person name="LaButti K.M."/>
            <person name="Lechner B.E."/>
            <person name="Liimatainen K."/>
            <person name="Lipzen A."/>
            <person name="Lukacs Z."/>
            <person name="Mihaltcheva S."/>
            <person name="Morgado L.N."/>
            <person name="Niskanen T."/>
            <person name="Noordeloos M.E."/>
            <person name="Ohm R.A."/>
            <person name="Ortiz-Santana B."/>
            <person name="Ovrebo C."/>
            <person name="Racz N."/>
            <person name="Riley R."/>
            <person name="Savchenko A."/>
            <person name="Shiryaev A."/>
            <person name="Soop K."/>
            <person name="Spirin V."/>
            <person name="Szebenyi C."/>
            <person name="Tomsovsky M."/>
            <person name="Tulloss R.E."/>
            <person name="Uehling J."/>
            <person name="Grigoriev I.V."/>
            <person name="Vagvolgyi C."/>
            <person name="Papp T."/>
            <person name="Martin F.M."/>
            <person name="Miettinen O."/>
            <person name="Hibbett D.S."/>
            <person name="Nagy L.G."/>
        </authorList>
    </citation>
    <scope>NUCLEOTIDE SEQUENCE [LARGE SCALE GENOMIC DNA]</scope>
    <source>
        <strain evidence="2 3">CBS 309.79</strain>
    </source>
</reference>
<dbReference type="InterPro" id="IPR011333">
    <property type="entry name" value="SKP1/BTB/POZ_sf"/>
</dbReference>
<evidence type="ECO:0000313" key="3">
    <source>
        <dbReference type="Proteomes" id="UP000305067"/>
    </source>
</evidence>